<feature type="region of interest" description="Disordered" evidence="13">
    <location>
        <begin position="2053"/>
        <end position="2074"/>
    </location>
</feature>
<keyword evidence="9" id="KW-0067">ATP-binding</keyword>
<keyword evidence="7" id="KW-0378">Hydrolase</keyword>
<dbReference type="InterPro" id="IPR049730">
    <property type="entry name" value="SNF2/RAD54-like_C"/>
</dbReference>
<dbReference type="Gene3D" id="2.40.50.40">
    <property type="match status" value="2"/>
</dbReference>
<feature type="region of interest" description="Disordered" evidence="13">
    <location>
        <begin position="1168"/>
        <end position="1203"/>
    </location>
</feature>
<evidence type="ECO:0000256" key="10">
    <source>
        <dbReference type="ARBA" id="ARBA00023054"/>
    </source>
</evidence>
<evidence type="ECO:0000259" key="17">
    <source>
        <dbReference type="PROSITE" id="PS51192"/>
    </source>
</evidence>
<dbReference type="SUPFAM" id="SSF46689">
    <property type="entry name" value="Homeodomain-like"/>
    <property type="match status" value="1"/>
</dbReference>
<evidence type="ECO:0000259" key="14">
    <source>
        <dbReference type="PROSITE" id="PS50013"/>
    </source>
</evidence>
<gene>
    <name evidence="19" type="ORF">V8G54_002473</name>
</gene>
<dbReference type="InterPro" id="IPR013083">
    <property type="entry name" value="Znf_RING/FYVE/PHD"/>
</dbReference>
<dbReference type="InterPro" id="IPR023780">
    <property type="entry name" value="Chromo_domain"/>
</dbReference>
<dbReference type="CDD" id="cd18660">
    <property type="entry name" value="CD1_tandem"/>
    <property type="match status" value="1"/>
</dbReference>
<dbReference type="PROSITE" id="PS50013">
    <property type="entry name" value="CHROMO_2"/>
    <property type="match status" value="2"/>
</dbReference>
<dbReference type="InterPro" id="IPR016197">
    <property type="entry name" value="Chromo-like_dom_sf"/>
</dbReference>
<feature type="domain" description="Helicase ATP-binding" evidence="17">
    <location>
        <begin position="692"/>
        <end position="869"/>
    </location>
</feature>
<feature type="compositionally biased region" description="Basic and acidic residues" evidence="13">
    <location>
        <begin position="1184"/>
        <end position="1194"/>
    </location>
</feature>
<dbReference type="Gene3D" id="3.40.50.300">
    <property type="entry name" value="P-loop containing nucleotide triphosphate hydrolases"/>
    <property type="match status" value="1"/>
</dbReference>
<dbReference type="GO" id="GO:0042393">
    <property type="term" value="F:histone binding"/>
    <property type="evidence" value="ECO:0007669"/>
    <property type="project" value="TreeGrafter"/>
</dbReference>
<keyword evidence="10" id="KW-0175">Coiled coil</keyword>
<feature type="compositionally biased region" description="Polar residues" evidence="13">
    <location>
        <begin position="2399"/>
        <end position="2408"/>
    </location>
</feature>
<reference evidence="19 20" key="1">
    <citation type="journal article" date="2023" name="Life. Sci Alliance">
        <title>Evolutionary insights into 3D genome organization and epigenetic landscape of Vigna mungo.</title>
        <authorList>
            <person name="Junaid A."/>
            <person name="Singh B."/>
            <person name="Bhatia S."/>
        </authorList>
    </citation>
    <scope>NUCLEOTIDE SEQUENCE [LARGE SCALE GENOMIC DNA]</scope>
    <source>
        <strain evidence="19">Urdbean</strain>
    </source>
</reference>
<dbReference type="PROSITE" id="PS50016">
    <property type="entry name" value="ZF_PHD_2"/>
    <property type="match status" value="1"/>
</dbReference>
<dbReference type="SUPFAM" id="SSF54160">
    <property type="entry name" value="Chromo domain-like"/>
    <property type="match status" value="2"/>
</dbReference>
<dbReference type="SMART" id="SM00487">
    <property type="entry name" value="DEXDc"/>
    <property type="match status" value="1"/>
</dbReference>
<dbReference type="GO" id="GO:0003677">
    <property type="term" value="F:DNA binding"/>
    <property type="evidence" value="ECO:0007669"/>
    <property type="project" value="TreeGrafter"/>
</dbReference>
<dbReference type="PANTHER" id="PTHR45623:SF28">
    <property type="entry name" value="PROTEIN CHROMATIN REMODELING 4"/>
    <property type="match status" value="1"/>
</dbReference>
<dbReference type="CDD" id="cd18659">
    <property type="entry name" value="CD2_tandem"/>
    <property type="match status" value="1"/>
</dbReference>
<dbReference type="CDD" id="cd18793">
    <property type="entry name" value="SF2_C_SNF"/>
    <property type="match status" value="1"/>
</dbReference>
<dbReference type="CDD" id="cd11660">
    <property type="entry name" value="SANT_TRF"/>
    <property type="match status" value="1"/>
</dbReference>
<evidence type="ECO:0000259" key="18">
    <source>
        <dbReference type="PROSITE" id="PS51194"/>
    </source>
</evidence>
<dbReference type="Pfam" id="PF00628">
    <property type="entry name" value="PHD"/>
    <property type="match status" value="1"/>
</dbReference>
<accession>A0AAQ3SD03</accession>
<dbReference type="Gene3D" id="3.40.50.10810">
    <property type="entry name" value="Tandem AAA-ATPase domain"/>
    <property type="match status" value="1"/>
</dbReference>
<evidence type="ECO:0000313" key="19">
    <source>
        <dbReference type="EMBL" id="WVZ23929.1"/>
    </source>
</evidence>
<dbReference type="InterPro" id="IPR014001">
    <property type="entry name" value="Helicase_ATP-bd"/>
</dbReference>
<feature type="compositionally biased region" description="Basic residues" evidence="13">
    <location>
        <begin position="2233"/>
        <end position="2246"/>
    </location>
</feature>
<dbReference type="Pfam" id="PF00271">
    <property type="entry name" value="Helicase_C"/>
    <property type="match status" value="1"/>
</dbReference>
<feature type="domain" description="Chromo" evidence="14">
    <location>
        <begin position="505"/>
        <end position="573"/>
    </location>
</feature>
<dbReference type="GO" id="GO:0005524">
    <property type="term" value="F:ATP binding"/>
    <property type="evidence" value="ECO:0007669"/>
    <property type="project" value="UniProtKB-KW"/>
</dbReference>
<dbReference type="PANTHER" id="PTHR45623">
    <property type="entry name" value="CHROMODOMAIN-HELICASE-DNA-BINDING PROTEIN 3-RELATED-RELATED"/>
    <property type="match status" value="1"/>
</dbReference>
<feature type="domain" description="Chromo" evidence="14">
    <location>
        <begin position="587"/>
        <end position="649"/>
    </location>
</feature>
<feature type="region of interest" description="Disordered" evidence="13">
    <location>
        <begin position="225"/>
        <end position="288"/>
    </location>
</feature>
<dbReference type="InterPro" id="IPR000953">
    <property type="entry name" value="Chromo/chromo_shadow_dom"/>
</dbReference>
<dbReference type="PROSITE" id="PS50090">
    <property type="entry name" value="MYB_LIKE"/>
    <property type="match status" value="1"/>
</dbReference>
<dbReference type="InterPro" id="IPR038718">
    <property type="entry name" value="SNF2-like_sf"/>
</dbReference>
<feature type="domain" description="PHD-type" evidence="15">
    <location>
        <begin position="5"/>
        <end position="52"/>
    </location>
</feature>
<feature type="compositionally biased region" description="Polar residues" evidence="13">
    <location>
        <begin position="250"/>
        <end position="261"/>
    </location>
</feature>
<evidence type="ECO:0000259" key="15">
    <source>
        <dbReference type="PROSITE" id="PS50016"/>
    </source>
</evidence>
<evidence type="ECO:0000256" key="12">
    <source>
        <dbReference type="PROSITE-ProRule" id="PRU00146"/>
    </source>
</evidence>
<dbReference type="InterPro" id="IPR027417">
    <property type="entry name" value="P-loop_NTPase"/>
</dbReference>
<proteinExistence type="inferred from homology"/>
<dbReference type="InterPro" id="IPR001965">
    <property type="entry name" value="Znf_PHD"/>
</dbReference>
<dbReference type="InterPro" id="IPR000330">
    <property type="entry name" value="SNF2_N"/>
</dbReference>
<evidence type="ECO:0000256" key="6">
    <source>
        <dbReference type="ARBA" id="ARBA00022771"/>
    </source>
</evidence>
<dbReference type="Gene3D" id="1.10.10.60">
    <property type="entry name" value="Homeodomain-like"/>
    <property type="match status" value="1"/>
</dbReference>
<feature type="region of interest" description="Disordered" evidence="13">
    <location>
        <begin position="1492"/>
        <end position="1544"/>
    </location>
</feature>
<feature type="compositionally biased region" description="Pro residues" evidence="13">
    <location>
        <begin position="2214"/>
        <end position="2227"/>
    </location>
</feature>
<dbReference type="InterPro" id="IPR001005">
    <property type="entry name" value="SANT/Myb"/>
</dbReference>
<dbReference type="EMBL" id="CP144700">
    <property type="protein sequence ID" value="WVZ23929.1"/>
    <property type="molecule type" value="Genomic_DNA"/>
</dbReference>
<dbReference type="GO" id="GO:0008270">
    <property type="term" value="F:zinc ion binding"/>
    <property type="evidence" value="ECO:0007669"/>
    <property type="project" value="UniProtKB-KW"/>
</dbReference>
<feature type="region of interest" description="Disordered" evidence="13">
    <location>
        <begin position="1965"/>
        <end position="1986"/>
    </location>
</feature>
<protein>
    <recommendedName>
        <fullName evidence="21">Protein CHROMATIN REMODELING 4</fullName>
    </recommendedName>
</protein>
<dbReference type="PROSITE" id="PS01359">
    <property type="entry name" value="ZF_PHD_1"/>
    <property type="match status" value="1"/>
</dbReference>
<feature type="compositionally biased region" description="Low complexity" evidence="13">
    <location>
        <begin position="2281"/>
        <end position="2292"/>
    </location>
</feature>
<comment type="similarity">
    <text evidence="2">Belongs to the SNF2/RAD54 helicase family. ISWI subfamily.</text>
</comment>
<dbReference type="GO" id="GO:0003682">
    <property type="term" value="F:chromatin binding"/>
    <property type="evidence" value="ECO:0007669"/>
    <property type="project" value="TreeGrafter"/>
</dbReference>
<dbReference type="InterPro" id="IPR019787">
    <property type="entry name" value="Znf_PHD-finger"/>
</dbReference>
<feature type="region of interest" description="Disordered" evidence="13">
    <location>
        <begin position="127"/>
        <end position="176"/>
    </location>
</feature>
<dbReference type="Proteomes" id="UP001374535">
    <property type="component" value="Chromosome 1"/>
</dbReference>
<feature type="compositionally biased region" description="Low complexity" evidence="13">
    <location>
        <begin position="1973"/>
        <end position="1983"/>
    </location>
</feature>
<feature type="region of interest" description="Disordered" evidence="13">
    <location>
        <begin position="2102"/>
        <end position="2128"/>
    </location>
</feature>
<sequence>MIQYYYECVICDVGGNLLCCDSCPRTYHLQCLDPPLKRIPNGKWQCPSCFEGKDQLKPINHLDPISKRARTKTVPTKSKGQINSLNLEKVSGLFGSKLISKKRSSSKGKSISTVGVKFFGKKLLSSSVDETGSDKPIDPSLGSPMEGTSSCLDADEKKSSLSPSDSPVDRKSTSPAKVVLSLSKITDLEAKDEQLEGKTSSPCNKIPLRKTLVLAIAANGEDVRKRKNKVVNDNTSQKKQKTEKGKKIVNASSTKSKSGNNKVHKKQKSSISASIPKEDVGNKNSQVQQKDEKFFRVMKDTSNELDKAQNLVDETLIHEDSTVVESLQVDRVLGCRIHGENTSSLHNLSLNVEGGSPSGDLVISENQTRLLEDNSTCANDLDVESTEVQVDDCQNVIKISDEEGMLINTNRMETIHVYRRSVTKESKKGNPIDSLSKATDDLGSCARDGIDQDDSAVSAEQLKKPNDKLEIEERINVALGSKDNSELPKSCETHDVSIEAEQKEMNVEKGMSGNIDEKAQDANAIDCAGPNGEEVFYEFLVKWVGKSHIHNSWISESQLKVLAKRKLENYKAKYGMAIINICEERWKQPQRVLALQTSKHGTSEAFVKWSGLPYDECTWESLDEPVLQISSHLITIFNKLETLTLEKDSSKENSTRRNNDHQNDIFNLTEQPKDLKGGSLFPHQLEALNWLRKCWYKSKNVILADEMGLGKTVSACAFISSLYFEFKVSLPCLVLVPLSTMPNWLAEFSLWAPDVNVVEYHGCAKARAIIRQYEWHANDPSGLSKKTEAYKFNVLLTTYEMVLADYSHLRGVPWEVLVVDEGHRLKNSGSKLFSLLNTFSFQHRVLLTGTPLQNNLGEMYNLLNFLQPASFPSLSSFEEKFNDLTTAEKVDELKKLVAPHMLRRLKKDAMQNIPPKTERMVPVELSSIQAEYYRAMLTKNYQILRNIGKGVAQQSMLNIVMQLRKVCNHPYLIPGTEPESGSVEFLHEMRIKASAKLTLLHSMLKILHREGHRVLIFSQMTKLLDILEDYLTIEFGPKTYERVDGSVSVADRQTAIARFNQDKSRFVFLLSTRSCGLGINLATADTVIIYDSDFNPHADIQAMNRAHRIGQSNRLLVYRLVVRASVEERILQLAKKKLMLDQLFVNKSGSQKEVEDILKWGTEELFNDSPGLNGKDMSENNNSSKDEPVADVEHKHRKRTGGLGDVYKDKCTDSNSKILWDENAILKLLDRSNLQDGSTDNAEGDSENDMLGSVKALEWNDEQTEEHVVGESPPDGTDDMCPQNSEKREDNTMNVNEENEWDKLLRPYLSSLIIRHPLSTVSGCHPPHVLSSKVKVKPALSGKTNPQWLLRQKLHDRLPYADLCQPISRLVCPNHTGPPLLVLSASPGQNLSSCFMGVDTSTISSHSFWANPITMAKLNMKNYLSWSTCIELCFLGQGYHDHLEKEPPVNKLDPCPPTTVRCPSSPLPPSTVRLDLSPPSTVRWEKYQNEEEAALGRGKRQRKAVSYREVYAPHPSETMSESGGEEEKEPEPEPEREYTPAGRAHKTKYVKLRARQKEVLARRKAIKEANPEGLLSNELLSHSPAIAKAGDLAAGPTHSVQELTSINIEDIKYTQLSEAQNINTDSLSRIDKLSKHKMSSHFDASVSNLGRSLPDIFLPSHPKGGLSMTNNMSTNNLLPVLGLCAPNAKQIESSETNTSKLNWRQNRHGSRQEFPFSLASMDADVRSKEVAANTKLADASTEKLHPSFKNTIPDNSLPFVPFPPSVQGKESDAFENSGARFSHFQEKVALPNLPFDERLLARFPLTTKIIPNSHLDLLPNLSIGGRLESLNGSMQDLPTMPALPNFKIPPEDLFRYNQQDRDVPPTLGLGQRSTTFSSFPENHRKVLENIMMRTGSGSSNLLKKKSKSDGWSEDELDSLWIGVRRHGRGNWDAMIRDPKLKFSKYKTSEDLSVRWEEEQVKVFQGPPFPTQRSSKMTKSTKSTHFPISDGMMERALHGSKFLLPPKFHNHLTDMKLGIGDSASSLSHFSALDRPSMQNDHFVSLPSWSYDKSRSKFPEGASAETSDRPGTSSSVLTERPFLLNSFGTSTLGSLGLNCSGSIDAQQKEDDQGNTKRGKLPILLDGSPNDMRDNHVNVGNGESNSSGLLSNPIRSDLLHSKVEEVGGSSTSKDKLPHWLREAVSSPVKLPNPELPPTVSAIAQSVRLLYGEDKPTIPPFVIPGPPPSVPKDPRCSVKKKKKRRSHKFNRGLPDFSGNSRDLHSSHHVDNGASSSIPSGPPLPLLSQTGPLGPQQIESDLNLPSLNLKVANSSHSSKKAISGMSPSPEVLQLVASCVASGPHLPPITTGASNFLDSKHPLPRPVGRAKFKDSEGAFRNKNPRQASPKIWCPPKEQVHDLDSGDSSKTQSDPSRVERPDEVEVSSEGTVSDHAVRDQET</sequence>
<comment type="subcellular location">
    <subcellularLocation>
        <location evidence="1">Nucleus</location>
    </subcellularLocation>
</comment>
<evidence type="ECO:0000256" key="8">
    <source>
        <dbReference type="ARBA" id="ARBA00022833"/>
    </source>
</evidence>
<dbReference type="GO" id="GO:0016887">
    <property type="term" value="F:ATP hydrolysis activity"/>
    <property type="evidence" value="ECO:0007669"/>
    <property type="project" value="TreeGrafter"/>
</dbReference>
<feature type="domain" description="Myb-like" evidence="16">
    <location>
        <begin position="1903"/>
        <end position="1959"/>
    </location>
</feature>
<name>A0AAQ3SD03_VIGMU</name>
<keyword evidence="11" id="KW-0539">Nucleus</keyword>
<dbReference type="GO" id="GO:0140658">
    <property type="term" value="F:ATP-dependent chromatin remodeler activity"/>
    <property type="evidence" value="ECO:0007669"/>
    <property type="project" value="TreeGrafter"/>
</dbReference>
<evidence type="ECO:0000256" key="1">
    <source>
        <dbReference type="ARBA" id="ARBA00004123"/>
    </source>
</evidence>
<dbReference type="InterPro" id="IPR001650">
    <property type="entry name" value="Helicase_C-like"/>
</dbReference>
<dbReference type="Pfam" id="PF00176">
    <property type="entry name" value="SNF2-rel_dom"/>
    <property type="match status" value="1"/>
</dbReference>
<dbReference type="SMART" id="SM00249">
    <property type="entry name" value="PHD"/>
    <property type="match status" value="1"/>
</dbReference>
<dbReference type="InterPro" id="IPR011011">
    <property type="entry name" value="Znf_FYVE_PHD"/>
</dbReference>
<keyword evidence="4" id="KW-0677">Repeat</keyword>
<dbReference type="SUPFAM" id="SSF57903">
    <property type="entry name" value="FYVE/PHD zinc finger"/>
    <property type="match status" value="1"/>
</dbReference>
<organism evidence="19 20">
    <name type="scientific">Vigna mungo</name>
    <name type="common">Black gram</name>
    <name type="synonym">Phaseolus mungo</name>
    <dbReference type="NCBI Taxonomy" id="3915"/>
    <lineage>
        <taxon>Eukaryota</taxon>
        <taxon>Viridiplantae</taxon>
        <taxon>Streptophyta</taxon>
        <taxon>Embryophyta</taxon>
        <taxon>Tracheophyta</taxon>
        <taxon>Spermatophyta</taxon>
        <taxon>Magnoliopsida</taxon>
        <taxon>eudicotyledons</taxon>
        <taxon>Gunneridae</taxon>
        <taxon>Pentapetalae</taxon>
        <taxon>rosids</taxon>
        <taxon>fabids</taxon>
        <taxon>Fabales</taxon>
        <taxon>Fabaceae</taxon>
        <taxon>Papilionoideae</taxon>
        <taxon>50 kb inversion clade</taxon>
        <taxon>NPAAA clade</taxon>
        <taxon>indigoferoid/millettioid clade</taxon>
        <taxon>Phaseoleae</taxon>
        <taxon>Vigna</taxon>
    </lineage>
</organism>
<dbReference type="SMART" id="SM00298">
    <property type="entry name" value="CHROMO"/>
    <property type="match status" value="2"/>
</dbReference>
<evidence type="ECO:0000313" key="20">
    <source>
        <dbReference type="Proteomes" id="UP001374535"/>
    </source>
</evidence>
<dbReference type="SUPFAM" id="SSF52540">
    <property type="entry name" value="P-loop containing nucleoside triphosphate hydrolases"/>
    <property type="match status" value="2"/>
</dbReference>
<dbReference type="GO" id="GO:0005634">
    <property type="term" value="C:nucleus"/>
    <property type="evidence" value="ECO:0007669"/>
    <property type="project" value="UniProtKB-SubCell"/>
</dbReference>
<dbReference type="Pfam" id="PF00385">
    <property type="entry name" value="Chromo"/>
    <property type="match status" value="1"/>
</dbReference>
<evidence type="ECO:0000256" key="4">
    <source>
        <dbReference type="ARBA" id="ARBA00022737"/>
    </source>
</evidence>
<dbReference type="PROSITE" id="PS51192">
    <property type="entry name" value="HELICASE_ATP_BIND_1"/>
    <property type="match status" value="1"/>
</dbReference>
<feature type="region of interest" description="Disordered" evidence="13">
    <location>
        <begin position="2214"/>
        <end position="2295"/>
    </location>
</feature>
<dbReference type="SMART" id="SM00490">
    <property type="entry name" value="HELICc"/>
    <property type="match status" value="1"/>
</dbReference>
<evidence type="ECO:0000256" key="13">
    <source>
        <dbReference type="SAM" id="MobiDB-lite"/>
    </source>
</evidence>
<evidence type="ECO:0000256" key="2">
    <source>
        <dbReference type="ARBA" id="ARBA00009687"/>
    </source>
</evidence>
<keyword evidence="20" id="KW-1185">Reference proteome</keyword>
<feature type="domain" description="Helicase C-terminal" evidence="18">
    <location>
        <begin position="999"/>
        <end position="1158"/>
    </location>
</feature>
<evidence type="ECO:0000256" key="7">
    <source>
        <dbReference type="ARBA" id="ARBA00022801"/>
    </source>
</evidence>
<feature type="region of interest" description="Disordered" evidence="13">
    <location>
        <begin position="2345"/>
        <end position="2435"/>
    </location>
</feature>
<evidence type="ECO:0008006" key="21">
    <source>
        <dbReference type="Google" id="ProtNLM"/>
    </source>
</evidence>
<keyword evidence="6 12" id="KW-0863">Zinc-finger</keyword>
<feature type="compositionally biased region" description="Basic and acidic residues" evidence="13">
    <location>
        <begin position="2257"/>
        <end position="2266"/>
    </location>
</feature>
<keyword evidence="5" id="KW-0547">Nucleotide-binding</keyword>
<dbReference type="FunFam" id="3.40.50.300:FF:000607">
    <property type="entry name" value="chromodomain-helicase-DNA-binding protein 1-like isoform X1"/>
    <property type="match status" value="1"/>
</dbReference>
<feature type="region of interest" description="Disordered" evidence="13">
    <location>
        <begin position="1265"/>
        <end position="1291"/>
    </location>
</feature>
<evidence type="ECO:0000259" key="16">
    <source>
        <dbReference type="PROSITE" id="PS50090"/>
    </source>
</evidence>
<dbReference type="CDD" id="cd15532">
    <property type="entry name" value="PHD2_CHD_II"/>
    <property type="match status" value="1"/>
</dbReference>
<keyword evidence="8" id="KW-0862">Zinc</keyword>
<evidence type="ECO:0000256" key="11">
    <source>
        <dbReference type="ARBA" id="ARBA00023242"/>
    </source>
</evidence>
<dbReference type="Gene3D" id="3.30.40.10">
    <property type="entry name" value="Zinc/RING finger domain, C3HC4 (zinc finger)"/>
    <property type="match status" value="1"/>
</dbReference>
<evidence type="ECO:0000256" key="9">
    <source>
        <dbReference type="ARBA" id="ARBA00022840"/>
    </source>
</evidence>
<dbReference type="InterPro" id="IPR009057">
    <property type="entry name" value="Homeodomain-like_sf"/>
</dbReference>
<dbReference type="GO" id="GO:0000785">
    <property type="term" value="C:chromatin"/>
    <property type="evidence" value="ECO:0007669"/>
    <property type="project" value="TreeGrafter"/>
</dbReference>
<dbReference type="InterPro" id="IPR019786">
    <property type="entry name" value="Zinc_finger_PHD-type_CS"/>
</dbReference>
<evidence type="ECO:0000256" key="3">
    <source>
        <dbReference type="ARBA" id="ARBA00022723"/>
    </source>
</evidence>
<keyword evidence="3" id="KW-0479">Metal-binding</keyword>
<dbReference type="PROSITE" id="PS51194">
    <property type="entry name" value="HELICASE_CTER"/>
    <property type="match status" value="1"/>
</dbReference>
<evidence type="ECO:0000256" key="5">
    <source>
        <dbReference type="ARBA" id="ARBA00022741"/>
    </source>
</evidence>